<accession>A0A8J1U5J8</accession>
<feature type="compositionally biased region" description="Polar residues" evidence="2">
    <location>
        <begin position="487"/>
        <end position="510"/>
    </location>
</feature>
<organism evidence="3 4">
    <name type="scientific">Owenia fusiformis</name>
    <name type="common">Polychaete worm</name>
    <dbReference type="NCBI Taxonomy" id="6347"/>
    <lineage>
        <taxon>Eukaryota</taxon>
        <taxon>Metazoa</taxon>
        <taxon>Spiralia</taxon>
        <taxon>Lophotrochozoa</taxon>
        <taxon>Annelida</taxon>
        <taxon>Polychaeta</taxon>
        <taxon>Sedentaria</taxon>
        <taxon>Canalipalpata</taxon>
        <taxon>Sabellida</taxon>
        <taxon>Oweniida</taxon>
        <taxon>Oweniidae</taxon>
        <taxon>Owenia</taxon>
    </lineage>
</organism>
<dbReference type="PANTHER" id="PTHR23231:SF17">
    <property type="entry name" value="BTB DOMAIN-CONTAINING PROTEIN"/>
    <property type="match status" value="1"/>
</dbReference>
<dbReference type="OrthoDB" id="6359943at2759"/>
<dbReference type="PROSITE" id="PS50097">
    <property type="entry name" value="BTB"/>
    <property type="match status" value="1"/>
</dbReference>
<dbReference type="Pfam" id="PF00651">
    <property type="entry name" value="BTB"/>
    <property type="match status" value="1"/>
</dbReference>
<dbReference type="Proteomes" id="UP000749559">
    <property type="component" value="Unassembled WGS sequence"/>
</dbReference>
<name>A0A8J1U5J8_OWEFU</name>
<dbReference type="InterPro" id="IPR043380">
    <property type="entry name" value="Gcl-like"/>
</dbReference>
<dbReference type="SMART" id="SM00225">
    <property type="entry name" value="BTB"/>
    <property type="match status" value="1"/>
</dbReference>
<evidence type="ECO:0000256" key="1">
    <source>
        <dbReference type="ARBA" id="ARBA00022473"/>
    </source>
</evidence>
<dbReference type="GO" id="GO:0007281">
    <property type="term" value="P:germ cell development"/>
    <property type="evidence" value="ECO:0007669"/>
    <property type="project" value="InterPro"/>
</dbReference>
<reference evidence="3" key="1">
    <citation type="submission" date="2022-03" db="EMBL/GenBank/DDBJ databases">
        <authorList>
            <person name="Martin C."/>
        </authorList>
    </citation>
    <scope>NUCLEOTIDE SEQUENCE</scope>
</reference>
<dbReference type="Gene3D" id="3.30.710.10">
    <property type="entry name" value="Potassium Channel Kv1.1, Chain A"/>
    <property type="match status" value="1"/>
</dbReference>
<feature type="region of interest" description="Disordered" evidence="2">
    <location>
        <begin position="1"/>
        <end position="25"/>
    </location>
</feature>
<proteinExistence type="predicted"/>
<comment type="caution">
    <text evidence="3">The sequence shown here is derived from an EMBL/GenBank/DDBJ whole genome shotgun (WGS) entry which is preliminary data.</text>
</comment>
<gene>
    <name evidence="3" type="ORF">OFUS_LOCUS19226</name>
</gene>
<dbReference type="EMBL" id="CAIIXF020000009">
    <property type="protein sequence ID" value="CAH1794550.1"/>
    <property type="molecule type" value="Genomic_DNA"/>
</dbReference>
<protein>
    <submittedName>
        <fullName evidence="3">Uncharacterized protein</fullName>
    </submittedName>
</protein>
<dbReference type="InterPro" id="IPR000210">
    <property type="entry name" value="BTB/POZ_dom"/>
</dbReference>
<keyword evidence="4" id="KW-1185">Reference proteome</keyword>
<evidence type="ECO:0000313" key="4">
    <source>
        <dbReference type="Proteomes" id="UP000749559"/>
    </source>
</evidence>
<evidence type="ECO:0000313" key="3">
    <source>
        <dbReference type="EMBL" id="CAH1794550.1"/>
    </source>
</evidence>
<dbReference type="SUPFAM" id="SSF54695">
    <property type="entry name" value="POZ domain"/>
    <property type="match status" value="1"/>
</dbReference>
<dbReference type="AlphaFoldDB" id="A0A8J1U5J8"/>
<feature type="region of interest" description="Disordered" evidence="2">
    <location>
        <begin position="484"/>
        <end position="547"/>
    </location>
</feature>
<dbReference type="CDD" id="cd18495">
    <property type="entry name" value="BACK_GCL"/>
    <property type="match status" value="1"/>
</dbReference>
<evidence type="ECO:0000256" key="2">
    <source>
        <dbReference type="SAM" id="MobiDB-lite"/>
    </source>
</evidence>
<keyword evidence="1" id="KW-0217">Developmental protein</keyword>
<dbReference type="CDD" id="cd18305">
    <property type="entry name" value="BTB_POZ_GCL"/>
    <property type="match status" value="1"/>
</dbReference>
<sequence>MGNYLSRGEPETPVRKGKKRKLQDDTNIEQTDITIDLDTPKRKKLKCTAKYIYETLFINGENSDITIAALGKEWNLHRVYIRQSGYFASMFSGSWMESTLDRITMDIPDENIDVHALEVAFGSLYRDDVSLVPARVTSVLAAASLLQLDDLVHQCGNIMEETISAKTVNAYYTASVTYGQHNAAKKCKIWLERNLLNSPSITLLRKISPELMTATVGSPNLFVMQVEMDVYSILKKWMFLHVVPSYKGSSKPMHEVINKYFKEEVMLSEYESFLETEQGKSFCSTFKQIRFQHIISDLDSAQILEKDNIVPKAWLMSLYRTQWKQMLRVEHGKDLGPQEEMIPEFPSIAMRCGRILQKDGYYCWRWTGHSYGVDLLISFHNKLIIFKRNVESQNSTVSVSLCNKRTILYKLTIASLDKHGQASYKKSTKVTKLSLEKDEEQVVIGVDRHAKFPLHISVNILSFSPSQSSIDLYKHKHILPIDRSPMLKSNNDRSPSTLRQNTSLPSSCGDSENHEESEDSVGDMDVFHLAQNEELKQQNESGDLDSS</sequence>
<dbReference type="InterPro" id="IPR011333">
    <property type="entry name" value="SKP1/BTB/POZ_sf"/>
</dbReference>
<feature type="compositionally biased region" description="Acidic residues" evidence="2">
    <location>
        <begin position="513"/>
        <end position="522"/>
    </location>
</feature>
<dbReference type="PANTHER" id="PTHR23231">
    <property type="entry name" value="GERM CELL-LESS PROTEIN"/>
    <property type="match status" value="1"/>
</dbReference>